<dbReference type="Gene3D" id="1.10.10.60">
    <property type="entry name" value="Homeodomain-like"/>
    <property type="match status" value="1"/>
</dbReference>
<dbReference type="PROSITE" id="PS00041">
    <property type="entry name" value="HTH_ARAC_FAMILY_1"/>
    <property type="match status" value="1"/>
</dbReference>
<dbReference type="PRINTS" id="PR00032">
    <property type="entry name" value="HTHARAC"/>
</dbReference>
<dbReference type="Pfam" id="PF12833">
    <property type="entry name" value="HTH_18"/>
    <property type="match status" value="1"/>
</dbReference>
<dbReference type="InterPro" id="IPR020449">
    <property type="entry name" value="Tscrpt_reg_AraC-type_HTH"/>
</dbReference>
<dbReference type="RefSeq" id="WP_215788462.1">
    <property type="nucleotide sequence ID" value="NZ_JAHKKG010000005.1"/>
</dbReference>
<proteinExistence type="predicted"/>
<dbReference type="Pfam" id="PF14525">
    <property type="entry name" value="AraC_binding_2"/>
    <property type="match status" value="1"/>
</dbReference>
<evidence type="ECO:0000256" key="2">
    <source>
        <dbReference type="ARBA" id="ARBA00023125"/>
    </source>
</evidence>
<evidence type="ECO:0000313" key="6">
    <source>
        <dbReference type="Proteomes" id="UP001519654"/>
    </source>
</evidence>
<dbReference type="PANTHER" id="PTHR46796:SF6">
    <property type="entry name" value="ARAC SUBFAMILY"/>
    <property type="match status" value="1"/>
</dbReference>
<dbReference type="PANTHER" id="PTHR46796">
    <property type="entry name" value="HTH-TYPE TRANSCRIPTIONAL ACTIVATOR RHAS-RELATED"/>
    <property type="match status" value="1"/>
</dbReference>
<comment type="caution">
    <text evidence="5">The sequence shown here is derived from an EMBL/GenBank/DDBJ whole genome shotgun (WGS) entry which is preliminary data.</text>
</comment>
<evidence type="ECO:0000256" key="1">
    <source>
        <dbReference type="ARBA" id="ARBA00023015"/>
    </source>
</evidence>
<keyword evidence="1" id="KW-0805">Transcription regulation</keyword>
<dbReference type="InterPro" id="IPR035418">
    <property type="entry name" value="AraC-bd_2"/>
</dbReference>
<dbReference type="InterPro" id="IPR018060">
    <property type="entry name" value="HTH_AraC"/>
</dbReference>
<gene>
    <name evidence="5" type="ORF">KOI35_17190</name>
</gene>
<keyword evidence="2" id="KW-0238">DNA-binding</keyword>
<dbReference type="PROSITE" id="PS01124">
    <property type="entry name" value="HTH_ARAC_FAMILY_2"/>
    <property type="match status" value="1"/>
</dbReference>
<sequence>MRTVFDSTGLAAPDRLAAWESVTAQSLIPTEIGSPEPLAFAARLGFVELGEAQVSAISYTSLSSRRSPRLIRAADPEHYQVALVRAGRQGIDQNRASALVGCGDFVIIDSSQQFEAVTAGTSESVILQFPKRLLPLPPAQIARLSAVSMPGGAGFGRLLAQFLTTLAEDHDDYTVRDTERLGRTAVDLTTAMLAHHLERDEPPLRSPSHLLYLRIVAFVDDNLHQPGLRPDAIAAVHGISLRYLHRIFQQHHHASVTAHIRARRLDRARRELIDPRFDHHTVASIAARCGFTRPSDFSRAFRRHTGVSPHHYRLNGRRPA</sequence>
<dbReference type="Proteomes" id="UP001519654">
    <property type="component" value="Unassembled WGS sequence"/>
</dbReference>
<evidence type="ECO:0000313" key="5">
    <source>
        <dbReference type="EMBL" id="MBU2665241.1"/>
    </source>
</evidence>
<dbReference type="InterPro" id="IPR050204">
    <property type="entry name" value="AraC_XylS_family_regulators"/>
</dbReference>
<dbReference type="SUPFAM" id="SSF46689">
    <property type="entry name" value="Homeodomain-like"/>
    <property type="match status" value="1"/>
</dbReference>
<organism evidence="5 6">
    <name type="scientific">Paractinoplanes bogorensis</name>
    <dbReference type="NCBI Taxonomy" id="1610840"/>
    <lineage>
        <taxon>Bacteria</taxon>
        <taxon>Bacillati</taxon>
        <taxon>Actinomycetota</taxon>
        <taxon>Actinomycetes</taxon>
        <taxon>Micromonosporales</taxon>
        <taxon>Micromonosporaceae</taxon>
        <taxon>Paractinoplanes</taxon>
    </lineage>
</organism>
<dbReference type="InterPro" id="IPR009057">
    <property type="entry name" value="Homeodomain-like_sf"/>
</dbReference>
<dbReference type="SMART" id="SM00342">
    <property type="entry name" value="HTH_ARAC"/>
    <property type="match status" value="1"/>
</dbReference>
<reference evidence="5 6" key="1">
    <citation type="submission" date="2021-06" db="EMBL/GenBank/DDBJ databases">
        <title>Actinoplanes lichenicola sp. nov., and Actinoplanes ovalisporus sp. nov., isolated from lichen in Thailand.</title>
        <authorList>
            <person name="Saeng-In P."/>
            <person name="Kanchanasin P."/>
            <person name="Yuki M."/>
            <person name="Kudo T."/>
            <person name="Ohkuma M."/>
            <person name="Phongsopitanun W."/>
            <person name="Tanasupawat S."/>
        </authorList>
    </citation>
    <scope>NUCLEOTIDE SEQUENCE [LARGE SCALE GENOMIC DNA]</scope>
    <source>
        <strain evidence="5 6">NBRC 110975</strain>
    </source>
</reference>
<accession>A0ABS5YQ94</accession>
<name>A0ABS5YQ94_9ACTN</name>
<protein>
    <submittedName>
        <fullName evidence="5">Helix-turn-helix domain-containing protein</fullName>
    </submittedName>
</protein>
<dbReference type="EMBL" id="JAHKKG010000005">
    <property type="protein sequence ID" value="MBU2665241.1"/>
    <property type="molecule type" value="Genomic_DNA"/>
</dbReference>
<keyword evidence="6" id="KW-1185">Reference proteome</keyword>
<evidence type="ECO:0000256" key="3">
    <source>
        <dbReference type="ARBA" id="ARBA00023163"/>
    </source>
</evidence>
<keyword evidence="3" id="KW-0804">Transcription</keyword>
<dbReference type="InterPro" id="IPR018062">
    <property type="entry name" value="HTH_AraC-typ_CS"/>
</dbReference>
<evidence type="ECO:0000259" key="4">
    <source>
        <dbReference type="PROSITE" id="PS01124"/>
    </source>
</evidence>
<feature type="domain" description="HTH araC/xylS-type" evidence="4">
    <location>
        <begin position="213"/>
        <end position="315"/>
    </location>
</feature>